<keyword evidence="16" id="KW-0675">Receptor</keyword>
<dbReference type="EMBL" id="WMEX01000007">
    <property type="protein sequence ID" value="MYL27689.1"/>
    <property type="molecule type" value="Genomic_DNA"/>
</dbReference>
<evidence type="ECO:0000256" key="3">
    <source>
        <dbReference type="ARBA" id="ARBA00022452"/>
    </source>
</evidence>
<evidence type="ECO:0000256" key="8">
    <source>
        <dbReference type="ARBA" id="ARBA00023237"/>
    </source>
</evidence>
<evidence type="ECO:0000259" key="14">
    <source>
        <dbReference type="Pfam" id="PF00593"/>
    </source>
</evidence>
<gene>
    <name evidence="16" type="ORF">GLW01_12915</name>
</gene>
<evidence type="ECO:0000256" key="9">
    <source>
        <dbReference type="PROSITE-ProRule" id="PRU01360"/>
    </source>
</evidence>
<name>A0A9X5B6N8_9GAMM</name>
<dbReference type="InterPro" id="IPR010917">
    <property type="entry name" value="TonB_rcpt_CS"/>
</dbReference>
<dbReference type="GO" id="GO:0033214">
    <property type="term" value="P:siderophore-iron import into cell"/>
    <property type="evidence" value="ECO:0007669"/>
    <property type="project" value="TreeGrafter"/>
</dbReference>
<keyword evidence="6 11" id="KW-0798">TonB box</keyword>
<feature type="signal peptide" evidence="13">
    <location>
        <begin position="1"/>
        <end position="26"/>
    </location>
</feature>
<feature type="domain" description="TonB-dependent receptor-like beta-barrel" evidence="14">
    <location>
        <begin position="268"/>
        <end position="741"/>
    </location>
</feature>
<keyword evidence="4 9" id="KW-0812">Transmembrane</keyword>
<dbReference type="Pfam" id="PF00593">
    <property type="entry name" value="TonB_dep_Rec_b-barrel"/>
    <property type="match status" value="1"/>
</dbReference>
<evidence type="ECO:0000256" key="13">
    <source>
        <dbReference type="SAM" id="SignalP"/>
    </source>
</evidence>
<comment type="similarity">
    <text evidence="9 11">Belongs to the TonB-dependent receptor family.</text>
</comment>
<evidence type="ECO:0000259" key="15">
    <source>
        <dbReference type="Pfam" id="PF07715"/>
    </source>
</evidence>
<proteinExistence type="inferred from homology"/>
<dbReference type="Proteomes" id="UP000460751">
    <property type="component" value="Unassembled WGS sequence"/>
</dbReference>
<dbReference type="OrthoDB" id="9760494at2"/>
<dbReference type="InterPro" id="IPR012910">
    <property type="entry name" value="Plug_dom"/>
</dbReference>
<dbReference type="InterPro" id="IPR000531">
    <property type="entry name" value="Beta-barrel_TonB"/>
</dbReference>
<keyword evidence="5 13" id="KW-0732">Signal</keyword>
<dbReference type="PANTHER" id="PTHR30442">
    <property type="entry name" value="IRON III DICITRATE TRANSPORT PROTEIN FECA"/>
    <property type="match status" value="1"/>
</dbReference>
<dbReference type="InterPro" id="IPR039426">
    <property type="entry name" value="TonB-dep_rcpt-like"/>
</dbReference>
<feature type="region of interest" description="Disordered" evidence="12">
    <location>
        <begin position="340"/>
        <end position="366"/>
    </location>
</feature>
<evidence type="ECO:0000256" key="5">
    <source>
        <dbReference type="ARBA" id="ARBA00022729"/>
    </source>
</evidence>
<dbReference type="Pfam" id="PF07715">
    <property type="entry name" value="Plug"/>
    <property type="match status" value="1"/>
</dbReference>
<evidence type="ECO:0000256" key="10">
    <source>
        <dbReference type="PROSITE-ProRule" id="PRU10144"/>
    </source>
</evidence>
<keyword evidence="17" id="KW-1185">Reference proteome</keyword>
<keyword evidence="7 9" id="KW-0472">Membrane</keyword>
<evidence type="ECO:0000256" key="2">
    <source>
        <dbReference type="ARBA" id="ARBA00022448"/>
    </source>
</evidence>
<keyword evidence="8 9" id="KW-0998">Cell outer membrane</keyword>
<sequence length="779" mass="85140">MQTIHSRRRTLALAVAAALTTGAAQAQEGGSQQDFRLDQLTITGGPERISNVPGSAHVIDEEALDRHNYGDPIRVLRQIPGVNMRQEDGFGLFPNIGMRGTATGRSSKITLMEHGILAAPAPYAAPSAYYFPPVGRMHNVEVRKGSSAIQYGPYTNGGALNMISTPIPSEEFSGRIQSMLGSDGGERHHAHIGGSEGQWGWMIEGYTDGSDGFRDLDTPRDVQGERSENLSEQDTGFERREFVGKLRWHSAPGTEYYQQVDLKVGMGERDANESYMGQTLSDFRKDPYRRYAASAQDRFHSEREQYSLTHYIEFSEDLDLSTTLYRNNFERNWYKLGGVADSSGSQSSNGLSAVDDTGESHSNIIGNPGQFSDRLAWIKGEPSSANAFGGSNEFVGQVDAGNRKYYSQGIQTELGYRFETGDIKHDLDVGLRVHEDEIDRHEWDDEYAMTETGSMVFTGTSGGPRTGSNRKTEADAIAGYVLNTMSFGRWQVMPGVRYESIDLERTEFADVARSTVSGGRENSYDVVTPGIGATYQVSDALTLLGGVHRGFSPAGSKPDAEEETSINYELGARYNQGAFSSELIAFYNDYDNLLAECSLSSGCNSQQVQNGETFNGGEVEIQGLEATALYDLGADQQLGLNLPLSVTYTYTESEFTSNNIDREFASWGDAQKGDELPDIPEHQLTVSAGIETGPWSGDVTGNYVSDARSEAGSGAIPADETIESRFLVDVSGRYAFTEQVSGIVSVENATDEEYISSWNPAGARPGMPRTYWAGVEVNF</sequence>
<dbReference type="RefSeq" id="WP_160899291.1">
    <property type="nucleotide sequence ID" value="NZ_WMEX01000007.1"/>
</dbReference>
<dbReference type="Gene3D" id="2.170.130.10">
    <property type="entry name" value="TonB-dependent receptor, plug domain"/>
    <property type="match status" value="1"/>
</dbReference>
<evidence type="ECO:0000256" key="4">
    <source>
        <dbReference type="ARBA" id="ARBA00022692"/>
    </source>
</evidence>
<feature type="compositionally biased region" description="Low complexity" evidence="12">
    <location>
        <begin position="340"/>
        <end position="352"/>
    </location>
</feature>
<evidence type="ECO:0000256" key="12">
    <source>
        <dbReference type="SAM" id="MobiDB-lite"/>
    </source>
</evidence>
<keyword evidence="2 9" id="KW-0813">Transport</keyword>
<accession>A0A9X5B6N8</accession>
<dbReference type="SUPFAM" id="SSF56935">
    <property type="entry name" value="Porins"/>
    <property type="match status" value="1"/>
</dbReference>
<dbReference type="InterPro" id="IPR037066">
    <property type="entry name" value="Plug_dom_sf"/>
</dbReference>
<reference evidence="16 17" key="1">
    <citation type="submission" date="2019-11" db="EMBL/GenBank/DDBJ databases">
        <title>Genome sequences of 17 halophilic strains isolated from different environments.</title>
        <authorList>
            <person name="Furrow R.E."/>
        </authorList>
    </citation>
    <scope>NUCLEOTIDE SEQUENCE [LARGE SCALE GENOMIC DNA]</scope>
    <source>
        <strain evidence="16 17">22507_15_FS</strain>
    </source>
</reference>
<evidence type="ECO:0000256" key="11">
    <source>
        <dbReference type="RuleBase" id="RU003357"/>
    </source>
</evidence>
<feature type="short sequence motif" description="TonB C-terminal box" evidence="10">
    <location>
        <begin position="762"/>
        <end position="779"/>
    </location>
</feature>
<dbReference type="AlphaFoldDB" id="A0A9X5B6N8"/>
<feature type="chain" id="PRO_5040735062" evidence="13">
    <location>
        <begin position="27"/>
        <end position="779"/>
    </location>
</feature>
<evidence type="ECO:0000256" key="7">
    <source>
        <dbReference type="ARBA" id="ARBA00023136"/>
    </source>
</evidence>
<dbReference type="PANTHER" id="PTHR30442:SF0">
    <property type="entry name" value="FE(3+) DICITRATE TRANSPORT PROTEIN FECA"/>
    <property type="match status" value="1"/>
</dbReference>
<dbReference type="PROSITE" id="PS01156">
    <property type="entry name" value="TONB_DEPENDENT_REC_2"/>
    <property type="match status" value="1"/>
</dbReference>
<protein>
    <submittedName>
        <fullName evidence="16">TonB-dependent receptor</fullName>
    </submittedName>
</protein>
<dbReference type="PROSITE" id="PS52016">
    <property type="entry name" value="TONB_DEPENDENT_REC_3"/>
    <property type="match status" value="1"/>
</dbReference>
<dbReference type="GO" id="GO:0009279">
    <property type="term" value="C:cell outer membrane"/>
    <property type="evidence" value="ECO:0007669"/>
    <property type="project" value="UniProtKB-SubCell"/>
</dbReference>
<dbReference type="Gene3D" id="2.40.170.20">
    <property type="entry name" value="TonB-dependent receptor, beta-barrel domain"/>
    <property type="match status" value="1"/>
</dbReference>
<evidence type="ECO:0000256" key="1">
    <source>
        <dbReference type="ARBA" id="ARBA00004571"/>
    </source>
</evidence>
<evidence type="ECO:0000313" key="16">
    <source>
        <dbReference type="EMBL" id="MYL27689.1"/>
    </source>
</evidence>
<comment type="caution">
    <text evidence="16">The sequence shown here is derived from an EMBL/GenBank/DDBJ whole genome shotgun (WGS) entry which is preliminary data.</text>
</comment>
<dbReference type="InterPro" id="IPR036942">
    <property type="entry name" value="Beta-barrel_TonB_sf"/>
</dbReference>
<evidence type="ECO:0000256" key="6">
    <source>
        <dbReference type="ARBA" id="ARBA00023077"/>
    </source>
</evidence>
<evidence type="ECO:0000313" key="17">
    <source>
        <dbReference type="Proteomes" id="UP000460751"/>
    </source>
</evidence>
<keyword evidence="3 9" id="KW-1134">Transmembrane beta strand</keyword>
<feature type="domain" description="TonB-dependent receptor plug" evidence="15">
    <location>
        <begin position="50"/>
        <end position="158"/>
    </location>
</feature>
<comment type="subcellular location">
    <subcellularLocation>
        <location evidence="1 9">Cell outer membrane</location>
        <topology evidence="1 9">Multi-pass membrane protein</topology>
    </subcellularLocation>
</comment>
<organism evidence="16 17">
    <name type="scientific">Vreelandella halophila</name>
    <dbReference type="NCBI Taxonomy" id="86177"/>
    <lineage>
        <taxon>Bacteria</taxon>
        <taxon>Pseudomonadati</taxon>
        <taxon>Pseudomonadota</taxon>
        <taxon>Gammaproteobacteria</taxon>
        <taxon>Oceanospirillales</taxon>
        <taxon>Halomonadaceae</taxon>
        <taxon>Vreelandella</taxon>
    </lineage>
</organism>